<protein>
    <recommendedName>
        <fullName evidence="4">Large ribosomal subunit protein uL23m</fullName>
    </recommendedName>
</protein>
<keyword evidence="2" id="KW-0689">Ribosomal protein</keyword>
<comment type="similarity">
    <text evidence="1">Belongs to the universal ribosomal protein uL23 family.</text>
</comment>
<dbReference type="SUPFAM" id="SSF54189">
    <property type="entry name" value="Ribosomal proteins S24e, L23 and L15e"/>
    <property type="match status" value="1"/>
</dbReference>
<name>A0A4S2N8D0_9PEZI</name>
<dbReference type="PANTHER" id="PTHR12059">
    <property type="entry name" value="RIBOSOMAL PROTEIN L23-RELATED"/>
    <property type="match status" value="1"/>
</dbReference>
<proteinExistence type="inferred from homology"/>
<dbReference type="GO" id="GO:0003735">
    <property type="term" value="F:structural constituent of ribosome"/>
    <property type="evidence" value="ECO:0007669"/>
    <property type="project" value="InterPro"/>
</dbReference>
<dbReference type="OrthoDB" id="275582at2759"/>
<dbReference type="Pfam" id="PF00276">
    <property type="entry name" value="Ribosomal_L23"/>
    <property type="match status" value="1"/>
</dbReference>
<dbReference type="InterPro" id="IPR013025">
    <property type="entry name" value="Ribosomal_uL23-like"/>
</dbReference>
<accession>A0A4S2N8D0</accession>
<evidence type="ECO:0000256" key="2">
    <source>
        <dbReference type="ARBA" id="ARBA00022980"/>
    </source>
</evidence>
<evidence type="ECO:0000313" key="6">
    <source>
        <dbReference type="Proteomes" id="UP000298138"/>
    </source>
</evidence>
<dbReference type="GO" id="GO:0005762">
    <property type="term" value="C:mitochondrial large ribosomal subunit"/>
    <property type="evidence" value="ECO:0007669"/>
    <property type="project" value="TreeGrafter"/>
</dbReference>
<dbReference type="EMBL" id="ML220112">
    <property type="protein sequence ID" value="TGZ85590.1"/>
    <property type="molecule type" value="Genomic_DNA"/>
</dbReference>
<evidence type="ECO:0000256" key="1">
    <source>
        <dbReference type="ARBA" id="ARBA00006700"/>
    </source>
</evidence>
<evidence type="ECO:0000313" key="5">
    <source>
        <dbReference type="EMBL" id="TGZ85590.1"/>
    </source>
</evidence>
<dbReference type="Gene3D" id="3.30.70.330">
    <property type="match status" value="1"/>
</dbReference>
<evidence type="ECO:0000256" key="3">
    <source>
        <dbReference type="ARBA" id="ARBA00023274"/>
    </source>
</evidence>
<reference evidence="5 6" key="1">
    <citation type="submission" date="2019-04" db="EMBL/GenBank/DDBJ databases">
        <title>Comparative genomics and transcriptomics to analyze fruiting body development in filamentous ascomycetes.</title>
        <authorList>
            <consortium name="DOE Joint Genome Institute"/>
            <person name="Lutkenhaus R."/>
            <person name="Traeger S."/>
            <person name="Breuer J."/>
            <person name="Kuo A."/>
            <person name="Lipzen A."/>
            <person name="Pangilinan J."/>
            <person name="Dilworth D."/>
            <person name="Sandor L."/>
            <person name="Poggeler S."/>
            <person name="Barry K."/>
            <person name="Grigoriev I.V."/>
            <person name="Nowrousian M."/>
        </authorList>
    </citation>
    <scope>NUCLEOTIDE SEQUENCE [LARGE SCALE GENOMIC DNA]</scope>
    <source>
        <strain evidence="5 6">CBS 389.68</strain>
    </source>
</reference>
<evidence type="ECO:0000256" key="4">
    <source>
        <dbReference type="ARBA" id="ARBA00039977"/>
    </source>
</evidence>
<sequence length="175" mass="20193">MAAALRPPRIGSKKVFLPNFTVALLRTPHLPPNFAQFEVPLNINKLDLRDYLLHAYNVRVKAVRSFVIQPSLKEASRQAGYRVIKRLPSIKRMTVELENPFVYPAEPEDLSPWDNELYKSIANYREARMEGKNPDLDDKQAEITELAQKILKGETQESITVREVEKEIKVVHEEE</sequence>
<dbReference type="InterPro" id="IPR012677">
    <property type="entry name" value="Nucleotide-bd_a/b_plait_sf"/>
</dbReference>
<dbReference type="STRING" id="341454.A0A4S2N8D0"/>
<organism evidence="5 6">
    <name type="scientific">Ascodesmis nigricans</name>
    <dbReference type="NCBI Taxonomy" id="341454"/>
    <lineage>
        <taxon>Eukaryota</taxon>
        <taxon>Fungi</taxon>
        <taxon>Dikarya</taxon>
        <taxon>Ascomycota</taxon>
        <taxon>Pezizomycotina</taxon>
        <taxon>Pezizomycetes</taxon>
        <taxon>Pezizales</taxon>
        <taxon>Ascodesmidaceae</taxon>
        <taxon>Ascodesmis</taxon>
    </lineage>
</organism>
<dbReference type="Proteomes" id="UP000298138">
    <property type="component" value="Unassembled WGS sequence"/>
</dbReference>
<dbReference type="InParanoid" id="A0A4S2N8D0"/>
<dbReference type="PANTHER" id="PTHR12059:SF5">
    <property type="entry name" value="LARGE RIBOSOMAL SUBUNIT PROTEIN UL23M"/>
    <property type="match status" value="1"/>
</dbReference>
<dbReference type="GO" id="GO:0032543">
    <property type="term" value="P:mitochondrial translation"/>
    <property type="evidence" value="ECO:0007669"/>
    <property type="project" value="TreeGrafter"/>
</dbReference>
<dbReference type="AlphaFoldDB" id="A0A4S2N8D0"/>
<keyword evidence="6" id="KW-1185">Reference proteome</keyword>
<dbReference type="InterPro" id="IPR012678">
    <property type="entry name" value="Ribosomal_uL23/eL15/eS24_sf"/>
</dbReference>
<gene>
    <name evidence="5" type="ORF">EX30DRAFT_337932</name>
</gene>
<keyword evidence="3" id="KW-0687">Ribonucleoprotein</keyword>